<dbReference type="InterPro" id="IPR017930">
    <property type="entry name" value="Myb_dom"/>
</dbReference>
<organism evidence="6 7">
    <name type="scientific">Labrus bergylta</name>
    <name type="common">ballan wrasse</name>
    <dbReference type="NCBI Taxonomy" id="56723"/>
    <lineage>
        <taxon>Eukaryota</taxon>
        <taxon>Metazoa</taxon>
        <taxon>Chordata</taxon>
        <taxon>Craniata</taxon>
        <taxon>Vertebrata</taxon>
        <taxon>Euteleostomi</taxon>
        <taxon>Actinopterygii</taxon>
        <taxon>Neopterygii</taxon>
        <taxon>Teleostei</taxon>
        <taxon>Neoteleostei</taxon>
        <taxon>Acanthomorphata</taxon>
        <taxon>Eupercaria</taxon>
        <taxon>Labriformes</taxon>
        <taxon>Labridae</taxon>
        <taxon>Labrus</taxon>
    </lineage>
</organism>
<evidence type="ECO:0000259" key="4">
    <source>
        <dbReference type="PROSITE" id="PS50090"/>
    </source>
</evidence>
<evidence type="ECO:0000313" key="6">
    <source>
        <dbReference type="Ensembl" id="ENSLBEP00000038681.1"/>
    </source>
</evidence>
<accession>A0A3Q3GZH1</accession>
<dbReference type="CDD" id="cd00167">
    <property type="entry name" value="SANT"/>
    <property type="match status" value="2"/>
</dbReference>
<dbReference type="InParanoid" id="A0A3Q3GZH1"/>
<evidence type="ECO:0000313" key="7">
    <source>
        <dbReference type="Proteomes" id="UP000261660"/>
    </source>
</evidence>
<proteinExistence type="predicted"/>
<dbReference type="Ensembl" id="ENSLBET00000040289.1">
    <property type="protein sequence ID" value="ENSLBEP00000038681.1"/>
    <property type="gene ID" value="ENSLBEG00000028843.1"/>
</dbReference>
<reference evidence="6" key="1">
    <citation type="submission" date="2025-08" db="UniProtKB">
        <authorList>
            <consortium name="Ensembl"/>
        </authorList>
    </citation>
    <scope>IDENTIFICATION</scope>
</reference>
<dbReference type="PROSITE" id="PS50090">
    <property type="entry name" value="MYB_LIKE"/>
    <property type="match status" value="1"/>
</dbReference>
<reference evidence="6" key="2">
    <citation type="submission" date="2025-09" db="UniProtKB">
        <authorList>
            <consortium name="Ensembl"/>
        </authorList>
    </citation>
    <scope>IDENTIFICATION</scope>
</reference>
<dbReference type="Gene3D" id="1.10.10.60">
    <property type="entry name" value="Homeodomain-like"/>
    <property type="match status" value="2"/>
</dbReference>
<keyword evidence="7" id="KW-1185">Reference proteome</keyword>
<dbReference type="PANTHER" id="PTHR45614:SF30">
    <property type="entry name" value="MYB-RELATED PROTEIN B"/>
    <property type="match status" value="1"/>
</dbReference>
<feature type="region of interest" description="Disordered" evidence="3">
    <location>
        <begin position="1"/>
        <end position="31"/>
    </location>
</feature>
<protein>
    <submittedName>
        <fullName evidence="6">Uncharacterized protein</fullName>
    </submittedName>
</protein>
<evidence type="ECO:0000256" key="1">
    <source>
        <dbReference type="ARBA" id="ARBA00022737"/>
    </source>
</evidence>
<dbReference type="FunFam" id="1.10.10.60:FF:000010">
    <property type="entry name" value="Transcriptional activator Myb isoform A"/>
    <property type="match status" value="1"/>
</dbReference>
<dbReference type="PROSITE" id="PS51294">
    <property type="entry name" value="HTH_MYB"/>
    <property type="match status" value="2"/>
</dbReference>
<dbReference type="GeneTree" id="ENSGT00940000156248"/>
<dbReference type="STRING" id="56723.ENSLBEP00000038681"/>
<feature type="domain" description="HTH myb-type" evidence="5">
    <location>
        <begin position="106"/>
        <end position="145"/>
    </location>
</feature>
<feature type="domain" description="Myb-like" evidence="4">
    <location>
        <begin position="106"/>
        <end position="141"/>
    </location>
</feature>
<sequence>EDDDDDSDEDDDDDSDDDSDEDDDDDSDDDRETEDLLLTHTYTHTHTHTHTLSHNVSSLYVRVRGQLECQRRWQQMKNPELVKGPWTQGGREDLLYNIVMSLPVQLIDLVQKYGMKRWSLIAKHLHSRNGKQCRERWHNHLNPDRVICEAHRLLGNRWADIQAQMFVFRTDNSIKNHWNSTLKRKVEREGYLQSVHCEGRVQLHLQRSECVPSP</sequence>
<name>A0A3Q3GZH1_9LABR</name>
<dbReference type="SMART" id="SM00717">
    <property type="entry name" value="SANT"/>
    <property type="match status" value="2"/>
</dbReference>
<keyword evidence="2" id="KW-0238">DNA-binding</keyword>
<evidence type="ECO:0000256" key="3">
    <source>
        <dbReference type="SAM" id="MobiDB-lite"/>
    </source>
</evidence>
<dbReference type="GO" id="GO:0000981">
    <property type="term" value="F:DNA-binding transcription factor activity, RNA polymerase II-specific"/>
    <property type="evidence" value="ECO:0007669"/>
    <property type="project" value="TreeGrafter"/>
</dbReference>
<dbReference type="InterPro" id="IPR050560">
    <property type="entry name" value="MYB_TF"/>
</dbReference>
<dbReference type="PANTHER" id="PTHR45614">
    <property type="entry name" value="MYB PROTEIN-RELATED"/>
    <property type="match status" value="1"/>
</dbReference>
<dbReference type="GO" id="GO:0000278">
    <property type="term" value="P:mitotic cell cycle"/>
    <property type="evidence" value="ECO:0007669"/>
    <property type="project" value="TreeGrafter"/>
</dbReference>
<feature type="domain" description="HTH myb-type" evidence="5">
    <location>
        <begin position="147"/>
        <end position="186"/>
    </location>
</feature>
<dbReference type="InterPro" id="IPR009057">
    <property type="entry name" value="Homeodomain-like_sf"/>
</dbReference>
<dbReference type="Proteomes" id="UP000261660">
    <property type="component" value="Unplaced"/>
</dbReference>
<evidence type="ECO:0000259" key="5">
    <source>
        <dbReference type="PROSITE" id="PS51294"/>
    </source>
</evidence>
<dbReference type="GO" id="GO:0045944">
    <property type="term" value="P:positive regulation of transcription by RNA polymerase II"/>
    <property type="evidence" value="ECO:0007669"/>
    <property type="project" value="TreeGrafter"/>
</dbReference>
<dbReference type="GO" id="GO:0000978">
    <property type="term" value="F:RNA polymerase II cis-regulatory region sequence-specific DNA binding"/>
    <property type="evidence" value="ECO:0007669"/>
    <property type="project" value="TreeGrafter"/>
</dbReference>
<dbReference type="AlphaFoldDB" id="A0A3Q3GZH1"/>
<dbReference type="SUPFAM" id="SSF46689">
    <property type="entry name" value="Homeodomain-like"/>
    <property type="match status" value="1"/>
</dbReference>
<dbReference type="InterPro" id="IPR001005">
    <property type="entry name" value="SANT/Myb"/>
</dbReference>
<dbReference type="Pfam" id="PF00249">
    <property type="entry name" value="Myb_DNA-binding"/>
    <property type="match status" value="2"/>
</dbReference>
<evidence type="ECO:0000256" key="2">
    <source>
        <dbReference type="ARBA" id="ARBA00023125"/>
    </source>
</evidence>
<dbReference type="GO" id="GO:0005634">
    <property type="term" value="C:nucleus"/>
    <property type="evidence" value="ECO:0007669"/>
    <property type="project" value="TreeGrafter"/>
</dbReference>
<keyword evidence="1" id="KW-0677">Repeat</keyword>